<dbReference type="Proteomes" id="UP000054513">
    <property type="component" value="Unassembled WGS sequence"/>
</dbReference>
<organism evidence="1 2">
    <name type="scientific">Pseudomonas savastanoi</name>
    <name type="common">Pseudomonas syringae pv. savastanoi</name>
    <dbReference type="NCBI Taxonomy" id="29438"/>
    <lineage>
        <taxon>Bacteria</taxon>
        <taxon>Pseudomonadati</taxon>
        <taxon>Pseudomonadota</taxon>
        <taxon>Gammaproteobacteria</taxon>
        <taxon>Pseudomonadales</taxon>
        <taxon>Pseudomonadaceae</taxon>
        <taxon>Pseudomonas</taxon>
    </lineage>
</organism>
<dbReference type="AlphaFoldDB" id="A0AAW3M0H5"/>
<dbReference type="RefSeq" id="WP_058401776.1">
    <property type="nucleotide sequence ID" value="NZ_LKCI01000031.1"/>
</dbReference>
<name>A0AAW3M0H5_PSESS</name>
<evidence type="ECO:0000313" key="1">
    <source>
        <dbReference type="EMBL" id="KTC59098.1"/>
    </source>
</evidence>
<protein>
    <submittedName>
        <fullName evidence="1">Proteasome subunit beta</fullName>
    </submittedName>
</protein>
<accession>A0AAW3M0H5</accession>
<dbReference type="GO" id="GO:0000502">
    <property type="term" value="C:proteasome complex"/>
    <property type="evidence" value="ECO:0007669"/>
    <property type="project" value="UniProtKB-KW"/>
</dbReference>
<comment type="caution">
    <text evidence="1">The sequence shown here is derived from an EMBL/GenBank/DDBJ whole genome shotgun (WGS) entry which is preliminary data.</text>
</comment>
<gene>
    <name evidence="1" type="ORF">AO287_21640</name>
</gene>
<sequence>MTTIAYKDGVIAYDSRITFGTVIETDSYEKLVERDGVKFVLTGATADFARLIECFFGAKHRNVDCSAIAFDGQTIWCLGHNNRDGFWKTPLSHSGVYAMGSGMPHALTAMDMGATAAEAIEMAKKRDTCTGGTVRTMVIREEGLPQG</sequence>
<reference evidence="1 2" key="1">
    <citation type="submission" date="2015-09" db="EMBL/GenBank/DDBJ databases">
        <title>Genome sequence of ICMP 19499.</title>
        <authorList>
            <person name="Visnovsky S.B."/>
            <person name="Lu A."/>
            <person name="Panda P."/>
            <person name="Pitman A.R."/>
        </authorList>
    </citation>
    <scope>NUCLEOTIDE SEQUENCE [LARGE SCALE GENOMIC DNA]</scope>
    <source>
        <strain evidence="1 2">ICMP 19499</strain>
    </source>
</reference>
<evidence type="ECO:0000313" key="2">
    <source>
        <dbReference type="Proteomes" id="UP000054513"/>
    </source>
</evidence>
<dbReference type="InterPro" id="IPR029055">
    <property type="entry name" value="Ntn_hydrolases_N"/>
</dbReference>
<dbReference type="SUPFAM" id="SSF56235">
    <property type="entry name" value="N-terminal nucleophile aminohydrolases (Ntn hydrolases)"/>
    <property type="match status" value="1"/>
</dbReference>
<proteinExistence type="predicted"/>
<keyword evidence="1" id="KW-0647">Proteasome</keyword>
<dbReference type="EMBL" id="LKCI01000031">
    <property type="protein sequence ID" value="KTC59098.1"/>
    <property type="molecule type" value="Genomic_DNA"/>
</dbReference>